<feature type="non-terminal residue" evidence="1">
    <location>
        <position position="1"/>
    </location>
</feature>
<protein>
    <submittedName>
        <fullName evidence="1">9350_t:CDS:1</fullName>
    </submittedName>
</protein>
<organism evidence="1 2">
    <name type="scientific">Racocetra fulgida</name>
    <dbReference type="NCBI Taxonomy" id="60492"/>
    <lineage>
        <taxon>Eukaryota</taxon>
        <taxon>Fungi</taxon>
        <taxon>Fungi incertae sedis</taxon>
        <taxon>Mucoromycota</taxon>
        <taxon>Glomeromycotina</taxon>
        <taxon>Glomeromycetes</taxon>
        <taxon>Diversisporales</taxon>
        <taxon>Gigasporaceae</taxon>
        <taxon>Racocetra</taxon>
    </lineage>
</organism>
<evidence type="ECO:0000313" key="1">
    <source>
        <dbReference type="EMBL" id="CAG8813284.1"/>
    </source>
</evidence>
<keyword evidence="2" id="KW-1185">Reference proteome</keyword>
<gene>
    <name evidence="1" type="ORF">RFULGI_LOCUS18988</name>
</gene>
<dbReference type="AlphaFoldDB" id="A0A9N9K7U2"/>
<evidence type="ECO:0000313" key="2">
    <source>
        <dbReference type="Proteomes" id="UP000789396"/>
    </source>
</evidence>
<proteinExistence type="predicted"/>
<sequence length="40" mass="4668">LILTLPYEWGFSICYIRNTGYQSTNKFVNKNKQTINTNAL</sequence>
<reference evidence="1" key="1">
    <citation type="submission" date="2021-06" db="EMBL/GenBank/DDBJ databases">
        <authorList>
            <person name="Kallberg Y."/>
            <person name="Tangrot J."/>
            <person name="Rosling A."/>
        </authorList>
    </citation>
    <scope>NUCLEOTIDE SEQUENCE</scope>
    <source>
        <strain evidence="1">IN212</strain>
    </source>
</reference>
<accession>A0A9N9K7U2</accession>
<feature type="non-terminal residue" evidence="1">
    <location>
        <position position="40"/>
    </location>
</feature>
<comment type="caution">
    <text evidence="1">The sequence shown here is derived from an EMBL/GenBank/DDBJ whole genome shotgun (WGS) entry which is preliminary data.</text>
</comment>
<dbReference type="Proteomes" id="UP000789396">
    <property type="component" value="Unassembled WGS sequence"/>
</dbReference>
<dbReference type="EMBL" id="CAJVPZ010088275">
    <property type="protein sequence ID" value="CAG8813284.1"/>
    <property type="molecule type" value="Genomic_DNA"/>
</dbReference>
<name>A0A9N9K7U2_9GLOM</name>